<feature type="transmembrane region" description="Helical" evidence="1">
    <location>
        <begin position="634"/>
        <end position="652"/>
    </location>
</feature>
<accession>A0A0J1HKZ8</accession>
<organism evidence="2 3">
    <name type="scientific">Bacillus anthracis</name>
    <name type="common">anthrax bacterium</name>
    <dbReference type="NCBI Taxonomy" id="1392"/>
    <lineage>
        <taxon>Bacteria</taxon>
        <taxon>Bacillati</taxon>
        <taxon>Bacillota</taxon>
        <taxon>Bacilli</taxon>
        <taxon>Bacillales</taxon>
        <taxon>Bacillaceae</taxon>
        <taxon>Bacillus</taxon>
        <taxon>Bacillus cereus group</taxon>
    </lineage>
</organism>
<proteinExistence type="predicted"/>
<feature type="transmembrane region" description="Helical" evidence="1">
    <location>
        <begin position="457"/>
        <end position="477"/>
    </location>
</feature>
<sequence>MIGRKKIFLSFFIVFCAVLYVFLTGPIHTVNKSLVYSKYKMIDLAQGEEVRQEIHFAGENPKHLLLPLTSESYHKNAVLEYELSAKGKIVSKERVDLKTWGGENYIKDPHFKSSIIIPIEKDINKDAVLKVKIVEAENGEKVTIRTGASLSPDGKLTVNGKEESGQAIGAKVAYDQLDWFKVGKAVVTALATLLALFLIGNNTVKNFVVVTGIMGVMFSFNNPLFEATDENFHFAKAYDISLGNLLSTKQGDKVGVNLPENIDDMPRPNQFETTYGLLANGERYDRAKSDIWDTYTFADKTNFVEQPTTAVYTPIPYIPQALGLIIANILGLKAFSALMLGRIFNLAVYIALSALAIKIIPRLKNTLAFLAAFPLFVSLSASFSADAILMGLNYLFIAVMLHKLMRSEKNTLGIKDFIIPIVLLILIVLCKFTYWPLSFLIFAFIGRDLFRTKMQGVMSFLLLAGIPGLIMSSWNLFVMKFVGTINPNEKINPVGQLKFILEHPVEVMKAFFGTFESGMSMWMNMLNQVGWVTHLMSGIVLISMVGLVMTVIFDYSEDEFKLRNFDYAVFILTIVSVVGLVMLSLYLTWSEVGADFISGLQGRYFLPVIPIVLFIFNERMNVKQHSELTAQRSARLACCMLLYANVFMLGYFY</sequence>
<feature type="transmembrane region" description="Helical" evidence="1">
    <location>
        <begin position="417"/>
        <end position="445"/>
    </location>
</feature>
<dbReference type="AlphaFoldDB" id="A0A0J1HKZ8"/>
<feature type="transmembrane region" description="Helical" evidence="1">
    <location>
        <begin position="369"/>
        <end position="397"/>
    </location>
</feature>
<evidence type="ECO:0000313" key="3">
    <source>
        <dbReference type="Proteomes" id="UP000035904"/>
    </source>
</evidence>
<dbReference type="EMBL" id="LDPG01000032">
    <property type="protein sequence ID" value="KLV14384.1"/>
    <property type="molecule type" value="Genomic_DNA"/>
</dbReference>
<dbReference type="InterPro" id="IPR018674">
    <property type="entry name" value="DUF2142_membrane"/>
</dbReference>
<feature type="transmembrane region" description="Helical" evidence="1">
    <location>
        <begin position="7"/>
        <end position="27"/>
    </location>
</feature>
<feature type="transmembrane region" description="Helical" evidence="1">
    <location>
        <begin position="567"/>
        <end position="589"/>
    </location>
</feature>
<feature type="transmembrane region" description="Helical" evidence="1">
    <location>
        <begin position="531"/>
        <end position="555"/>
    </location>
</feature>
<feature type="transmembrane region" description="Helical" evidence="1">
    <location>
        <begin position="334"/>
        <end position="357"/>
    </location>
</feature>
<gene>
    <name evidence="2" type="ORF">ABW01_27570</name>
</gene>
<dbReference type="Pfam" id="PF09913">
    <property type="entry name" value="DUF2142"/>
    <property type="match status" value="1"/>
</dbReference>
<keyword evidence="1" id="KW-0472">Membrane</keyword>
<dbReference type="PATRIC" id="fig|1392.242.peg.4344"/>
<evidence type="ECO:0008006" key="4">
    <source>
        <dbReference type="Google" id="ProtNLM"/>
    </source>
</evidence>
<dbReference type="RefSeq" id="WP_038356752.1">
    <property type="nucleotide sequence ID" value="NZ_LDPG01000032.1"/>
</dbReference>
<dbReference type="Proteomes" id="UP000035904">
    <property type="component" value="Unassembled WGS sequence"/>
</dbReference>
<comment type="caution">
    <text evidence="2">The sequence shown here is derived from an EMBL/GenBank/DDBJ whole genome shotgun (WGS) entry which is preliminary data.</text>
</comment>
<name>A0A0J1HKZ8_BACAN</name>
<evidence type="ECO:0000313" key="2">
    <source>
        <dbReference type="EMBL" id="KLV14384.1"/>
    </source>
</evidence>
<reference evidence="2 3" key="1">
    <citation type="submission" date="2015-05" db="EMBL/GenBank/DDBJ databases">
        <title>Whole genome sequence and identification of bacterial endophytes from Costus igneus.</title>
        <authorList>
            <person name="Lee Y.P."/>
            <person name="Gan H.M."/>
            <person name="Eng W."/>
            <person name="Wheatley M.S."/>
            <person name="Caraballo A."/>
            <person name="Polter S."/>
            <person name="Savka M.A."/>
            <person name="Hudson A.O."/>
        </authorList>
    </citation>
    <scope>NUCLEOTIDE SEQUENCE [LARGE SCALE GENOMIC DNA]</scope>
    <source>
        <strain evidence="2 3">RIT375</strain>
    </source>
</reference>
<keyword evidence="1" id="KW-1133">Transmembrane helix</keyword>
<keyword evidence="1" id="KW-0812">Transmembrane</keyword>
<protein>
    <recommendedName>
        <fullName evidence="4">DUF2142 domain-containing protein</fullName>
    </recommendedName>
</protein>
<feature type="transmembrane region" description="Helical" evidence="1">
    <location>
        <begin position="604"/>
        <end position="622"/>
    </location>
</feature>
<evidence type="ECO:0000256" key="1">
    <source>
        <dbReference type="SAM" id="Phobius"/>
    </source>
</evidence>